<feature type="domain" description="FAD-dependent oxidoreductase 2 FAD-binding" evidence="5">
    <location>
        <begin position="3"/>
        <end position="366"/>
    </location>
</feature>
<dbReference type="PRINTS" id="PR00411">
    <property type="entry name" value="PNDRDTASEI"/>
</dbReference>
<evidence type="ECO:0000259" key="6">
    <source>
        <dbReference type="Pfam" id="PF02910"/>
    </source>
</evidence>
<reference evidence="7 9" key="2">
    <citation type="submission" date="2018-08" db="EMBL/GenBank/DDBJ databases">
        <title>Complete genome of the Arcobacter ellisii type strain LMG 26155.</title>
        <authorList>
            <person name="Miller W.G."/>
            <person name="Yee E."/>
            <person name="Bono J.L."/>
        </authorList>
    </citation>
    <scope>NUCLEOTIDE SEQUENCE [LARGE SCALE GENOMIC DNA]</scope>
    <source>
        <strain evidence="7 9">LMG 26155</strain>
    </source>
</reference>
<dbReference type="EMBL" id="CP032097">
    <property type="protein sequence ID" value="AXX93808.1"/>
    <property type="molecule type" value="Genomic_DNA"/>
</dbReference>
<evidence type="ECO:0000256" key="1">
    <source>
        <dbReference type="ARBA" id="ARBA00001974"/>
    </source>
</evidence>
<dbReference type="Pfam" id="PF00890">
    <property type="entry name" value="FAD_binding_2"/>
    <property type="match status" value="1"/>
</dbReference>
<evidence type="ECO:0000313" key="8">
    <source>
        <dbReference type="EMBL" id="RXI33002.1"/>
    </source>
</evidence>
<dbReference type="Gene3D" id="3.90.700.10">
    <property type="entry name" value="Succinate dehydrogenase/fumarate reductase flavoprotein, catalytic domain"/>
    <property type="match status" value="1"/>
</dbReference>
<dbReference type="PIRSF" id="PIRSF000171">
    <property type="entry name" value="SDHA_APRA_LASPO"/>
    <property type="match status" value="1"/>
</dbReference>
<dbReference type="SUPFAM" id="SSF51905">
    <property type="entry name" value="FAD/NAD(P)-binding domain"/>
    <property type="match status" value="1"/>
</dbReference>
<dbReference type="Proteomes" id="UP000290588">
    <property type="component" value="Unassembled WGS sequence"/>
</dbReference>
<dbReference type="InterPro" id="IPR015939">
    <property type="entry name" value="Fum_Rdtase/Succ_DH_flav-like_C"/>
</dbReference>
<evidence type="ECO:0000259" key="5">
    <source>
        <dbReference type="Pfam" id="PF00890"/>
    </source>
</evidence>
<dbReference type="OrthoDB" id="9806724at2"/>
<evidence type="ECO:0000313" key="9">
    <source>
        <dbReference type="Proteomes" id="UP000262582"/>
    </source>
</evidence>
<dbReference type="Proteomes" id="UP000262582">
    <property type="component" value="Chromosome"/>
</dbReference>
<dbReference type="SUPFAM" id="SSF46977">
    <property type="entry name" value="Succinate dehydrogenase/fumarate reductase flavoprotein C-terminal domain"/>
    <property type="match status" value="1"/>
</dbReference>
<reference evidence="8 10" key="1">
    <citation type="submission" date="2017-09" db="EMBL/GenBank/DDBJ databases">
        <title>Genomics of the genus Arcobacter.</title>
        <authorList>
            <person name="Perez-Cataluna A."/>
            <person name="Figueras M.J."/>
            <person name="Salas-Masso N."/>
        </authorList>
    </citation>
    <scope>NUCLEOTIDE SEQUENCE [LARGE SCALE GENOMIC DNA]</scope>
    <source>
        <strain evidence="8 10">CECT 7837</strain>
    </source>
</reference>
<dbReference type="InterPro" id="IPR003953">
    <property type="entry name" value="FAD-dep_OxRdtase_2_FAD-bd"/>
</dbReference>
<dbReference type="InterPro" id="IPR036188">
    <property type="entry name" value="FAD/NAD-bd_sf"/>
</dbReference>
<gene>
    <name evidence="7" type="primary">sdhA</name>
    <name evidence="7" type="ORF">AELL_0101</name>
    <name evidence="8" type="ORF">CP962_00935</name>
</gene>
<dbReference type="Gene3D" id="3.50.50.60">
    <property type="entry name" value="FAD/NAD(P)-binding domain"/>
    <property type="match status" value="1"/>
</dbReference>
<dbReference type="InterPro" id="IPR027477">
    <property type="entry name" value="Succ_DH/fumarate_Rdtase_cat_sf"/>
</dbReference>
<evidence type="ECO:0000256" key="3">
    <source>
        <dbReference type="ARBA" id="ARBA00023002"/>
    </source>
</evidence>
<dbReference type="InterPro" id="IPR030664">
    <property type="entry name" value="SdhA/FrdA/AprA"/>
</dbReference>
<dbReference type="InterPro" id="IPR037099">
    <property type="entry name" value="Fum_R/Succ_DH_flav-like_C_sf"/>
</dbReference>
<keyword evidence="3" id="KW-0560">Oxidoreductase</keyword>
<dbReference type="GO" id="GO:0009061">
    <property type="term" value="P:anaerobic respiration"/>
    <property type="evidence" value="ECO:0007669"/>
    <property type="project" value="TreeGrafter"/>
</dbReference>
<dbReference type="GO" id="GO:0005886">
    <property type="term" value="C:plasma membrane"/>
    <property type="evidence" value="ECO:0007669"/>
    <property type="project" value="TreeGrafter"/>
</dbReference>
<dbReference type="GO" id="GO:0000104">
    <property type="term" value="F:succinate dehydrogenase activity"/>
    <property type="evidence" value="ECO:0007669"/>
    <property type="project" value="TreeGrafter"/>
</dbReference>
<dbReference type="PRINTS" id="PR00368">
    <property type="entry name" value="FADPNR"/>
</dbReference>
<name>A0A347U4N0_9BACT</name>
<dbReference type="Gene3D" id="1.20.58.100">
    <property type="entry name" value="Fumarate reductase/succinate dehydrogenase flavoprotein-like, C-terminal domain"/>
    <property type="match status" value="1"/>
</dbReference>
<organism evidence="8 10">
    <name type="scientific">Arcobacter ellisii</name>
    <dbReference type="NCBI Taxonomy" id="913109"/>
    <lineage>
        <taxon>Bacteria</taxon>
        <taxon>Pseudomonadati</taxon>
        <taxon>Campylobacterota</taxon>
        <taxon>Epsilonproteobacteria</taxon>
        <taxon>Campylobacterales</taxon>
        <taxon>Arcobacteraceae</taxon>
        <taxon>Arcobacter</taxon>
    </lineage>
</organism>
<keyword evidence="2" id="KW-0285">Flavoprotein</keyword>
<feature type="domain" description="Fumarate reductase/succinate dehydrogenase flavoprotein-like C-terminal" evidence="6">
    <location>
        <begin position="426"/>
        <end position="520"/>
    </location>
</feature>
<dbReference type="Pfam" id="PF02910">
    <property type="entry name" value="Succ_DH_flav_C"/>
    <property type="match status" value="1"/>
</dbReference>
<dbReference type="PANTHER" id="PTHR11632:SF51">
    <property type="entry name" value="SUCCINATE DEHYDROGENASE [UBIQUINONE] FLAVOPROTEIN SUBUNIT, MITOCHONDRIAL"/>
    <property type="match status" value="1"/>
</dbReference>
<accession>A0A347U4N0</accession>
<protein>
    <submittedName>
        <fullName evidence="7 8">Succinate dehydrogenase</fullName>
    </submittedName>
</protein>
<keyword evidence="9" id="KW-1185">Reference proteome</keyword>
<evidence type="ECO:0000313" key="7">
    <source>
        <dbReference type="EMBL" id="AXX93808.1"/>
    </source>
</evidence>
<evidence type="ECO:0000256" key="2">
    <source>
        <dbReference type="ARBA" id="ARBA00022630"/>
    </source>
</evidence>
<feature type="active site" description="Proton acceptor" evidence="4">
    <location>
        <position position="265"/>
    </location>
</feature>
<comment type="cofactor">
    <cofactor evidence="1">
        <name>FAD</name>
        <dbReference type="ChEBI" id="CHEBI:57692"/>
    </cofactor>
</comment>
<proteinExistence type="predicted"/>
<dbReference type="SUPFAM" id="SSF56425">
    <property type="entry name" value="Succinate dehydrogenase/fumarate reductase flavoprotein, catalytic domain"/>
    <property type="match status" value="1"/>
</dbReference>
<evidence type="ECO:0000256" key="4">
    <source>
        <dbReference type="PIRSR" id="PIRSR000171-1"/>
    </source>
</evidence>
<dbReference type="RefSeq" id="WP_118916060.1">
    <property type="nucleotide sequence ID" value="NZ_CP032097.1"/>
</dbReference>
<dbReference type="AlphaFoldDB" id="A0A347U4N0"/>
<evidence type="ECO:0000313" key="10">
    <source>
        <dbReference type="Proteomes" id="UP000290588"/>
    </source>
</evidence>
<dbReference type="GO" id="GO:0050660">
    <property type="term" value="F:flavin adenine dinucleotide binding"/>
    <property type="evidence" value="ECO:0007669"/>
    <property type="project" value="TreeGrafter"/>
</dbReference>
<dbReference type="GO" id="GO:0009055">
    <property type="term" value="F:electron transfer activity"/>
    <property type="evidence" value="ECO:0007669"/>
    <property type="project" value="TreeGrafter"/>
</dbReference>
<dbReference type="PANTHER" id="PTHR11632">
    <property type="entry name" value="SUCCINATE DEHYDROGENASE 2 FLAVOPROTEIN SUBUNIT"/>
    <property type="match status" value="1"/>
</dbReference>
<dbReference type="EMBL" id="NXIG01000001">
    <property type="protein sequence ID" value="RXI33002.1"/>
    <property type="molecule type" value="Genomic_DNA"/>
</dbReference>
<dbReference type="KEGG" id="aell:AELL_0101"/>
<sequence length="536" mass="60451">MIDVLIIGSGGAGLTAALNAKKNNSNVLVVSKTFPTHSQTVQAQGGINAVLYEDNDSIENHINDTYNASHLLANKKNITFLCKNAKDTILWLDSIGVPFNRTKNGKFSQRKFGGTKHLRTCYSSDYTGLKIMHTLFDQCLKENIDFCYEYFLLELIIENDICKGAIFLDIKNGNIATIYAKTTILATGGYAGIYSNNTTNSYSNSADGLAVAFRAGVKLSNMEFVQFHPTTLVNTNILISESARGEGAYLVDKDGNRFIDELKSRDEVTKAIYERILNKEKIFLDLRHLGLDKINELIPQERKLAFEFSNIKIEDELLPIIPSAHYSMGGIKTNINGETNIINLFAVGECANASIHGANRLGGNSLLEIVTLGRHIGTYVSNKAKDIANFDEKISNQEIKMKEKISEFYEKKSEINFYKIKDYLSNKLFEDVGIFKERNKLIEFQNIINDISKDRNKMGIEDKSKIYNKNLIDLLEFLNILLVSKLVVLSSLNREESRGSHFRIDFPNKDINYNKSSIIQLINDEIVFKFEVEDEN</sequence>